<feature type="compositionally biased region" description="Basic and acidic residues" evidence="1">
    <location>
        <begin position="450"/>
        <end position="477"/>
    </location>
</feature>
<proteinExistence type="predicted"/>
<evidence type="ECO:0000256" key="2">
    <source>
        <dbReference type="SAM" id="Phobius"/>
    </source>
</evidence>
<feature type="compositionally biased region" description="Acidic residues" evidence="1">
    <location>
        <begin position="287"/>
        <end position="300"/>
    </location>
</feature>
<evidence type="ECO:0000256" key="3">
    <source>
        <dbReference type="SAM" id="SignalP"/>
    </source>
</evidence>
<sequence>MRPRRAIITAGLALALACAPVVASTAFAEPDDSAAAYDKADFYEESPAAAATRSASSASSSNLSSVYVSEEMKYFTKYESHGNYRQGFSYGDGYNALGYYQFDRRYSLIDFMTAVYNYDPVKYAMFKDVLARAGEVSNDAVPMYDSKAGKLTALGQLVQDAWYAAYDADPAGFSALQDSYAYNSYYVPTERWLASQGIDMSGRADCVKGMVWGLSNMWGTGGVRGVLRAANLSNDMTDREFVTALAREMTDNIRNHSSQAEYYEGWANRYRNELADCLRYIAEDEAAAEVQPDPEPEQPEDTTTPDAGDQGLTDQDDAVIDVPEDDGSATPGDDAQQGAGDGSVVDEPEADNGSDDGTSGDVSDEPVDDETGDAGDTSDDGSDDVADTTPKPNPAPPAANGGITNDVPSEDDENAGSGDKTESDDATDDAGKNDVATESETDGESNQTGDKSKTDGKTDETSTDPKDTDDSAARTSDDGGVATADAHPNGVMPQTSDLIMLTTFASASAACFGATFVYAGKHRLKKGDAEHGEQNE</sequence>
<dbReference type="Proteomes" id="UP000195781">
    <property type="component" value="Unassembled WGS sequence"/>
</dbReference>
<keyword evidence="6" id="KW-1185">Reference proteome</keyword>
<protein>
    <recommendedName>
        <fullName evidence="4">Type VI secretion system spike protein VgrG3-like C-terminal domain-containing protein</fullName>
    </recommendedName>
</protein>
<accession>A0A1Y3XL17</accession>
<feature type="transmembrane region" description="Helical" evidence="2">
    <location>
        <begin position="498"/>
        <end position="519"/>
    </location>
</feature>
<dbReference type="AlphaFoldDB" id="A0A1Y3XL17"/>
<dbReference type="InterPro" id="IPR049073">
    <property type="entry name" value="T6SS_VgrG3-like_C"/>
</dbReference>
<dbReference type="RefSeq" id="WP_094335912.1">
    <property type="nucleotide sequence ID" value="NZ_NFIE01000021.1"/>
</dbReference>
<feature type="domain" description="Type VI secretion system spike protein VgrG3-like C-terminal" evidence="4">
    <location>
        <begin position="157"/>
        <end position="273"/>
    </location>
</feature>
<dbReference type="EMBL" id="NFIE01000021">
    <property type="protein sequence ID" value="OUN86223.1"/>
    <property type="molecule type" value="Genomic_DNA"/>
</dbReference>
<feature type="compositionally biased region" description="Acidic residues" evidence="1">
    <location>
        <begin position="362"/>
        <end position="386"/>
    </location>
</feature>
<organism evidence="5 6">
    <name type="scientific">[Collinsella] massiliensis</name>
    <dbReference type="NCBI Taxonomy" id="1232426"/>
    <lineage>
        <taxon>Bacteria</taxon>
        <taxon>Bacillati</taxon>
        <taxon>Actinomycetota</taxon>
        <taxon>Coriobacteriia</taxon>
        <taxon>Coriobacteriales</taxon>
        <taxon>Coriobacteriaceae</taxon>
        <taxon>Enorma</taxon>
    </lineage>
</organism>
<evidence type="ECO:0000259" key="4">
    <source>
        <dbReference type="Pfam" id="PF21277"/>
    </source>
</evidence>
<feature type="signal peptide" evidence="3">
    <location>
        <begin position="1"/>
        <end position="28"/>
    </location>
</feature>
<dbReference type="Pfam" id="PF21277">
    <property type="entry name" value="T6SS_VgrG3-like_C"/>
    <property type="match status" value="1"/>
</dbReference>
<keyword evidence="3" id="KW-0732">Signal</keyword>
<evidence type="ECO:0000313" key="6">
    <source>
        <dbReference type="Proteomes" id="UP000195781"/>
    </source>
</evidence>
<evidence type="ECO:0000313" key="5">
    <source>
        <dbReference type="EMBL" id="OUN86223.1"/>
    </source>
</evidence>
<name>A0A1Y3XL17_9ACTN</name>
<feature type="compositionally biased region" description="Acidic residues" evidence="1">
    <location>
        <begin position="344"/>
        <end position="354"/>
    </location>
</feature>
<reference evidence="6" key="1">
    <citation type="submission" date="2017-04" db="EMBL/GenBank/DDBJ databases">
        <title>Function of individual gut microbiota members based on whole genome sequencing of pure cultures obtained from chicken caecum.</title>
        <authorList>
            <person name="Medvecky M."/>
            <person name="Cejkova D."/>
            <person name="Polansky O."/>
            <person name="Karasova D."/>
            <person name="Kubasova T."/>
            <person name="Cizek A."/>
            <person name="Rychlik I."/>
        </authorList>
    </citation>
    <scope>NUCLEOTIDE SEQUENCE [LARGE SCALE GENOMIC DNA]</scope>
    <source>
        <strain evidence="6">An5</strain>
    </source>
</reference>
<keyword evidence="2" id="KW-1133">Transmembrane helix</keyword>
<comment type="caution">
    <text evidence="5">The sequence shown here is derived from an EMBL/GenBank/DDBJ whole genome shotgun (WGS) entry which is preliminary data.</text>
</comment>
<feature type="compositionally biased region" description="Acidic residues" evidence="1">
    <location>
        <begin position="314"/>
        <end position="327"/>
    </location>
</feature>
<gene>
    <name evidence="5" type="ORF">B5G02_08580</name>
</gene>
<feature type="chain" id="PRO_5012711822" description="Type VI secretion system spike protein VgrG3-like C-terminal domain-containing protein" evidence="3">
    <location>
        <begin position="29"/>
        <end position="536"/>
    </location>
</feature>
<dbReference type="OrthoDB" id="3182200at2"/>
<evidence type="ECO:0000256" key="1">
    <source>
        <dbReference type="SAM" id="MobiDB-lite"/>
    </source>
</evidence>
<dbReference type="PROSITE" id="PS51257">
    <property type="entry name" value="PROKAR_LIPOPROTEIN"/>
    <property type="match status" value="1"/>
</dbReference>
<feature type="region of interest" description="Disordered" evidence="1">
    <location>
        <begin position="287"/>
        <end position="493"/>
    </location>
</feature>
<keyword evidence="2" id="KW-0812">Transmembrane</keyword>
<keyword evidence="2" id="KW-0472">Membrane</keyword>